<accession>A0A2R6XYI8</accession>
<evidence type="ECO:0000313" key="2">
    <source>
        <dbReference type="Proteomes" id="UP000244338"/>
    </source>
</evidence>
<dbReference type="AlphaFoldDB" id="A0A2R6XYI8"/>
<sequence length="76" mass="8476">MMVASDSEAAHLPQLAVSHQFPTKLLDSVVPEEGARQDGVPYRTNRVIVPSLAATAFKRPHEFFIRHGIQHQTQTL</sequence>
<proteinExistence type="predicted"/>
<comment type="caution">
    <text evidence="1">The sequence shown here is derived from an EMBL/GenBank/DDBJ whole genome shotgun (WGS) entry which is preliminary data.</text>
</comment>
<name>A0A2R6XYI8_9BACL</name>
<organism evidence="1 2">
    <name type="scientific">Candidatus Carbonibacillus altaicus</name>
    <dbReference type="NCBI Taxonomy" id="2163959"/>
    <lineage>
        <taxon>Bacteria</taxon>
        <taxon>Bacillati</taxon>
        <taxon>Bacillota</taxon>
        <taxon>Bacilli</taxon>
        <taxon>Bacillales</taxon>
        <taxon>Candidatus Carbonibacillus</taxon>
    </lineage>
</organism>
<evidence type="ECO:0000313" key="1">
    <source>
        <dbReference type="EMBL" id="PTQ55488.1"/>
    </source>
</evidence>
<gene>
    <name evidence="1" type="ORF">BSOLF_1965</name>
</gene>
<reference evidence="2" key="1">
    <citation type="journal article" date="2018" name="Sci. Rep.">
        <title>Lignite coal burning seam in the remote Altai Mountains harbors a hydrogen-driven thermophilic microbial community.</title>
        <authorList>
            <person name="Kadnikov V.V."/>
            <person name="Mardanov A.V."/>
            <person name="Ivasenko D.A."/>
            <person name="Antsiferov D.V."/>
            <person name="Beletsky A.V."/>
            <person name="Karnachuk O.V."/>
            <person name="Ravin N.V."/>
        </authorList>
    </citation>
    <scope>NUCLEOTIDE SEQUENCE [LARGE SCALE GENOMIC DNA]</scope>
</reference>
<protein>
    <submittedName>
        <fullName evidence="1">Uncharacterized protein</fullName>
    </submittedName>
</protein>
<dbReference type="Proteomes" id="UP000244338">
    <property type="component" value="Unassembled WGS sequence"/>
</dbReference>
<dbReference type="EMBL" id="PEBX01000109">
    <property type="protein sequence ID" value="PTQ55488.1"/>
    <property type="molecule type" value="Genomic_DNA"/>
</dbReference>